<dbReference type="AlphaFoldDB" id="A0A0B5BEQ0"/>
<dbReference type="STRING" id="345632.GPICK_09960"/>
<sequence>MASKEMTVVFYRQNHTRDNWRVDIEGEVAGRFFAEFSEDLARFGIVLKRATNDAYAIDVNSYADLLNAVRISSPADGFHAICVGHVIGKSEHLDLFEDIRRAVTRIAFAPETVPPEDHNRKVCHNCGCGC</sequence>
<evidence type="ECO:0000313" key="2">
    <source>
        <dbReference type="Proteomes" id="UP000057609"/>
    </source>
</evidence>
<keyword evidence="2" id="KW-1185">Reference proteome</keyword>
<dbReference type="Proteomes" id="UP000057609">
    <property type="component" value="Chromosome"/>
</dbReference>
<name>A0A0B5BEQ0_9BACT</name>
<protein>
    <submittedName>
        <fullName evidence="1">Uncharacterized protein</fullName>
    </submittedName>
</protein>
<reference evidence="1 2" key="1">
    <citation type="journal article" date="2015" name="Genome Announc.">
        <title>Complete Genome of Geobacter pickeringii G13T, a Metal-Reducing Isolate from Sedimentary Kaolin Deposits.</title>
        <authorList>
            <person name="Badalamenti J.P."/>
            <person name="Bond D.R."/>
        </authorList>
    </citation>
    <scope>NUCLEOTIDE SEQUENCE [LARGE SCALE GENOMIC DNA]</scope>
    <source>
        <strain evidence="1 2">G13</strain>
    </source>
</reference>
<evidence type="ECO:0000313" key="1">
    <source>
        <dbReference type="EMBL" id="AJE03634.1"/>
    </source>
</evidence>
<dbReference type="KEGG" id="gpi:GPICK_09960"/>
<accession>A0A0B5BEQ0</accession>
<proteinExistence type="predicted"/>
<dbReference type="EMBL" id="CP009788">
    <property type="protein sequence ID" value="AJE03634.1"/>
    <property type="molecule type" value="Genomic_DNA"/>
</dbReference>
<dbReference type="RefSeq" id="WP_039742758.1">
    <property type="nucleotide sequence ID" value="NZ_CP009788.1"/>
</dbReference>
<organism evidence="1 2">
    <name type="scientific">Geobacter pickeringii</name>
    <dbReference type="NCBI Taxonomy" id="345632"/>
    <lineage>
        <taxon>Bacteria</taxon>
        <taxon>Pseudomonadati</taxon>
        <taxon>Thermodesulfobacteriota</taxon>
        <taxon>Desulfuromonadia</taxon>
        <taxon>Geobacterales</taxon>
        <taxon>Geobacteraceae</taxon>
        <taxon>Geobacter</taxon>
    </lineage>
</organism>
<gene>
    <name evidence="1" type="ORF">GPICK_09960</name>
</gene>
<dbReference type="OrthoDB" id="5396759at2"/>
<dbReference type="HOGENOM" id="CLU_1935037_0_0_7"/>